<keyword evidence="2" id="KW-0479">Metal-binding</keyword>
<protein>
    <recommendedName>
        <fullName evidence="4">CCHC-type domain-containing protein</fullName>
    </recommendedName>
</protein>
<dbReference type="InterPro" id="IPR021109">
    <property type="entry name" value="Peptidase_aspartic_dom_sf"/>
</dbReference>
<feature type="domain" description="CCHC-type" evidence="4">
    <location>
        <begin position="822"/>
        <end position="837"/>
    </location>
</feature>
<dbReference type="CDD" id="cd00303">
    <property type="entry name" value="retropepsin_like"/>
    <property type="match status" value="1"/>
</dbReference>
<feature type="region of interest" description="Disordered" evidence="3">
    <location>
        <begin position="134"/>
        <end position="157"/>
    </location>
</feature>
<dbReference type="GO" id="GO:0003676">
    <property type="term" value="F:nucleic acid binding"/>
    <property type="evidence" value="ECO:0007669"/>
    <property type="project" value="InterPro"/>
</dbReference>
<dbReference type="Pfam" id="PF08284">
    <property type="entry name" value="RVP_2"/>
    <property type="match status" value="1"/>
</dbReference>
<dbReference type="GO" id="GO:0006508">
    <property type="term" value="P:proteolysis"/>
    <property type="evidence" value="ECO:0007669"/>
    <property type="project" value="InterPro"/>
</dbReference>
<keyword evidence="2" id="KW-0862">Zinc</keyword>
<dbReference type="SUPFAM" id="SSF50630">
    <property type="entry name" value="Acid proteases"/>
    <property type="match status" value="1"/>
</dbReference>
<dbReference type="PANTHER" id="PTHR12917">
    <property type="entry name" value="ASPARTYL PROTEASE DDI-RELATED"/>
    <property type="match status" value="1"/>
</dbReference>
<dbReference type="GO" id="GO:0004190">
    <property type="term" value="F:aspartic-type endopeptidase activity"/>
    <property type="evidence" value="ECO:0007669"/>
    <property type="project" value="UniProtKB-KW"/>
</dbReference>
<keyword evidence="6" id="KW-1185">Reference proteome</keyword>
<dbReference type="Gene3D" id="2.40.70.10">
    <property type="entry name" value="Acid Proteases"/>
    <property type="match status" value="2"/>
</dbReference>
<feature type="compositionally biased region" description="Polar residues" evidence="3">
    <location>
        <begin position="800"/>
        <end position="811"/>
    </location>
</feature>
<accession>A0A397IW68</accession>
<dbReference type="OrthoDB" id="2444994at2759"/>
<evidence type="ECO:0000259" key="4">
    <source>
        <dbReference type="PROSITE" id="PS50158"/>
    </source>
</evidence>
<evidence type="ECO:0000313" key="6">
    <source>
        <dbReference type="Proteomes" id="UP000266861"/>
    </source>
</evidence>
<dbReference type="InterPro" id="IPR001969">
    <property type="entry name" value="Aspartic_peptidase_AS"/>
</dbReference>
<feature type="region of interest" description="Disordered" evidence="3">
    <location>
        <begin position="898"/>
        <end position="942"/>
    </location>
</feature>
<dbReference type="STRING" id="1348612.A0A397IW68"/>
<evidence type="ECO:0000313" key="5">
    <source>
        <dbReference type="EMBL" id="RHZ80211.1"/>
    </source>
</evidence>
<keyword evidence="1" id="KW-0064">Aspartyl protease</keyword>
<feature type="region of interest" description="Disordered" evidence="3">
    <location>
        <begin position="788"/>
        <end position="811"/>
    </location>
</feature>
<dbReference type="PROSITE" id="PS50158">
    <property type="entry name" value="ZF_CCHC"/>
    <property type="match status" value="2"/>
</dbReference>
<evidence type="ECO:0000256" key="2">
    <source>
        <dbReference type="PROSITE-ProRule" id="PRU00047"/>
    </source>
</evidence>
<name>A0A397IW68_9GLOM</name>
<feature type="compositionally biased region" description="Acidic residues" evidence="3">
    <location>
        <begin position="481"/>
        <end position="510"/>
    </location>
</feature>
<dbReference type="AlphaFoldDB" id="A0A397IW68"/>
<gene>
    <name evidence="5" type="ORF">Glove_139g79</name>
</gene>
<keyword evidence="1" id="KW-0645">Protease</keyword>
<dbReference type="PANTHER" id="PTHR12917:SF18">
    <property type="entry name" value="DNA DAMAGE-INDUCIBLE PROTEIN 1-LIKE"/>
    <property type="match status" value="1"/>
</dbReference>
<dbReference type="EMBL" id="PQFF01000130">
    <property type="protein sequence ID" value="RHZ80211.1"/>
    <property type="molecule type" value="Genomic_DNA"/>
</dbReference>
<dbReference type="SMART" id="SM00343">
    <property type="entry name" value="ZnF_C2HC"/>
    <property type="match status" value="2"/>
</dbReference>
<feature type="domain" description="CCHC-type" evidence="4">
    <location>
        <begin position="168"/>
        <end position="183"/>
    </location>
</feature>
<proteinExistence type="predicted"/>
<reference evidence="5 6" key="1">
    <citation type="submission" date="2018-08" db="EMBL/GenBank/DDBJ databases">
        <title>Genome and evolution of the arbuscular mycorrhizal fungus Diversispora epigaea (formerly Glomus versiforme) and its bacterial endosymbionts.</title>
        <authorList>
            <person name="Sun X."/>
            <person name="Fei Z."/>
            <person name="Harrison M."/>
        </authorList>
    </citation>
    <scope>NUCLEOTIDE SEQUENCE [LARGE SCALE GENOMIC DNA]</scope>
    <source>
        <strain evidence="5 6">IT104</strain>
    </source>
</reference>
<dbReference type="GO" id="GO:0008270">
    <property type="term" value="F:zinc ion binding"/>
    <property type="evidence" value="ECO:0007669"/>
    <property type="project" value="UniProtKB-KW"/>
</dbReference>
<keyword evidence="2" id="KW-0863">Zinc-finger</keyword>
<dbReference type="Proteomes" id="UP000266861">
    <property type="component" value="Unassembled WGS sequence"/>
</dbReference>
<sequence>MKIQKVNETVEQYANDVKKLIRRIDGENRWSEDEKVWQFLKGLRKDIVYQARPLILSQENLFLEAAIRIAKQFEENAQTYPEAMVGYGATTYVNPQGFTPSRDQDRNREDVIERIVQKALAPIVEKLQRITERDERPTHTSYRRPNYNNDIRGQNTWNRNNNANDPFRCFFCEQAGHIARICPTKQGNLGNPATLPPREPARAVQPQANVATNQSVYQIPLNGANGNTFVTQQEETSTNNENVAEGSANKQTTQPIAKKLRSGNGKEVSEGSRQKKKRKAPSPQQPYMTQAAPPYSIVSDLLNTKANITLGQIMAIRIIMAMPPFRNDVRKALALKRTKLTKIVNHTKIKGNTPMMCKAQVAGWKVEVILDSGSSISIVSKSFMESLGRKVEKSSERRITGIHGEKRSSLGIVIQVPVKIGSVTVVVDMEVIDASGYSLVLGTDWLRRAGAIIDYQHCKLTLRDEKGAISIPCRNTNEVSPDSDDESDSESDEENNESSEDSGEETDDNEANFTATDFGASYYSRQKKAYRLEIRVARQGTRICSYTNSYETIAVMTNKRVTRGMSRSTEESGTNTLIKELQDAFRIRNDAKMPSFGEGNRDPMEWLEEFNRSARINQYTSEYKLQVVTRYLQGAAGLWFSEVQEGQNPITHWSDRNRKVNETVEQYANDVKKLIRRIDGENRWSEDEKVWQFLKGLRKDIAYQARPLILSQENPSLEAAIRIAKQFEENAQTYPEAMVGYSATTYVNPQGFTPSRDQDRNREDVIERIVQKALAPIVEKLQRITERDERPTHTSYRRPNYNNDIRGQNTWNRNNNANDPFRCFFCGQAGHIARMCPTKQGNPGNPATLPSREPARAVQPQANVATNQSRKWQHIRDPTRRSQAARCYHMGNSTAFKLLSAPPEGESASETNPSLKTSTNNENVAEGSANKQTTQPIAKRLRSGKGKEIGSVTVAVDMEVIDASGYSLVLGTDWLRRAGAIIDYQHCKLTLRDEKGAISIPCRNTNEVSPDSDDESDSESDKENNESSEDSGEETDDNEANFVGLSHNLPQQGTSVKYKITSEGIRTNSEYTTWETYDYLTYCFDVVRKKKKRK</sequence>
<feature type="compositionally biased region" description="Polar residues" evidence="3">
    <location>
        <begin position="232"/>
        <end position="255"/>
    </location>
</feature>
<dbReference type="SUPFAM" id="SSF57756">
    <property type="entry name" value="Retrovirus zinc finger-like domains"/>
    <property type="match status" value="2"/>
</dbReference>
<dbReference type="Pfam" id="PF00098">
    <property type="entry name" value="zf-CCHC"/>
    <property type="match status" value="2"/>
</dbReference>
<dbReference type="InterPro" id="IPR001878">
    <property type="entry name" value="Znf_CCHC"/>
</dbReference>
<evidence type="ECO:0000256" key="3">
    <source>
        <dbReference type="SAM" id="MobiDB-lite"/>
    </source>
</evidence>
<dbReference type="PROSITE" id="PS00141">
    <property type="entry name" value="ASP_PROTEASE"/>
    <property type="match status" value="1"/>
</dbReference>
<comment type="caution">
    <text evidence="5">The sequence shown here is derived from an EMBL/GenBank/DDBJ whole genome shotgun (WGS) entry which is preliminary data.</text>
</comment>
<feature type="region of interest" description="Disordered" evidence="3">
    <location>
        <begin position="232"/>
        <end position="290"/>
    </location>
</feature>
<feature type="region of interest" description="Disordered" evidence="3">
    <location>
        <begin position="1001"/>
        <end position="1049"/>
    </location>
</feature>
<dbReference type="InterPro" id="IPR036875">
    <property type="entry name" value="Znf_CCHC_sf"/>
</dbReference>
<organism evidence="5 6">
    <name type="scientific">Diversispora epigaea</name>
    <dbReference type="NCBI Taxonomy" id="1348612"/>
    <lineage>
        <taxon>Eukaryota</taxon>
        <taxon>Fungi</taxon>
        <taxon>Fungi incertae sedis</taxon>
        <taxon>Mucoromycota</taxon>
        <taxon>Glomeromycotina</taxon>
        <taxon>Glomeromycetes</taxon>
        <taxon>Diversisporales</taxon>
        <taxon>Diversisporaceae</taxon>
        <taxon>Diversispora</taxon>
    </lineage>
</organism>
<keyword evidence="1" id="KW-0378">Hydrolase</keyword>
<feature type="region of interest" description="Disordered" evidence="3">
    <location>
        <begin position="472"/>
        <end position="515"/>
    </location>
</feature>
<feature type="compositionally biased region" description="Acidic residues" evidence="3">
    <location>
        <begin position="1026"/>
        <end position="1039"/>
    </location>
</feature>
<evidence type="ECO:0000256" key="1">
    <source>
        <dbReference type="ARBA" id="ARBA00022750"/>
    </source>
</evidence>
<feature type="compositionally biased region" description="Polar residues" evidence="3">
    <location>
        <begin position="908"/>
        <end position="936"/>
    </location>
</feature>
<dbReference type="Gene3D" id="4.10.60.10">
    <property type="entry name" value="Zinc finger, CCHC-type"/>
    <property type="match status" value="2"/>
</dbReference>
<feature type="compositionally biased region" description="Polar residues" evidence="3">
    <location>
        <begin position="146"/>
        <end position="157"/>
    </location>
</feature>